<keyword evidence="1" id="KW-0472">Membrane</keyword>
<dbReference type="EMBL" id="JBBPBN010000026">
    <property type="protein sequence ID" value="KAK9008681.1"/>
    <property type="molecule type" value="Genomic_DNA"/>
</dbReference>
<organism evidence="2 3">
    <name type="scientific">Hibiscus sabdariffa</name>
    <name type="common">roselle</name>
    <dbReference type="NCBI Taxonomy" id="183260"/>
    <lineage>
        <taxon>Eukaryota</taxon>
        <taxon>Viridiplantae</taxon>
        <taxon>Streptophyta</taxon>
        <taxon>Embryophyta</taxon>
        <taxon>Tracheophyta</taxon>
        <taxon>Spermatophyta</taxon>
        <taxon>Magnoliopsida</taxon>
        <taxon>eudicotyledons</taxon>
        <taxon>Gunneridae</taxon>
        <taxon>Pentapetalae</taxon>
        <taxon>rosids</taxon>
        <taxon>malvids</taxon>
        <taxon>Malvales</taxon>
        <taxon>Malvaceae</taxon>
        <taxon>Malvoideae</taxon>
        <taxon>Hibiscus</taxon>
    </lineage>
</organism>
<evidence type="ECO:0000313" key="2">
    <source>
        <dbReference type="EMBL" id="KAK9008681.1"/>
    </source>
</evidence>
<name>A0ABR2R6V9_9ROSI</name>
<proteinExistence type="predicted"/>
<reference evidence="2 3" key="1">
    <citation type="journal article" date="2024" name="G3 (Bethesda)">
        <title>Genome assembly of Hibiscus sabdariffa L. provides insights into metabolisms of medicinal natural products.</title>
        <authorList>
            <person name="Kim T."/>
        </authorList>
    </citation>
    <scope>NUCLEOTIDE SEQUENCE [LARGE SCALE GENOMIC DNA]</scope>
    <source>
        <strain evidence="2">TK-2024</strain>
        <tissue evidence="2">Old leaves</tissue>
    </source>
</reference>
<comment type="caution">
    <text evidence="2">The sequence shown here is derived from an EMBL/GenBank/DDBJ whole genome shotgun (WGS) entry which is preliminary data.</text>
</comment>
<sequence>MYLQQLAKVAPEKVGKKRVWLEAAVALLLLYAPLMYYIVYELWLSGSAWKEDSVLDTIDMEHIVNIYAYSYFFPAGCLGFND</sequence>
<evidence type="ECO:0000256" key="1">
    <source>
        <dbReference type="SAM" id="Phobius"/>
    </source>
</evidence>
<dbReference type="Proteomes" id="UP001396334">
    <property type="component" value="Unassembled WGS sequence"/>
</dbReference>
<protein>
    <submittedName>
        <fullName evidence="2">Uncharacterized protein</fullName>
    </submittedName>
</protein>
<keyword evidence="1" id="KW-1133">Transmembrane helix</keyword>
<accession>A0ABR2R6V9</accession>
<keyword evidence="1" id="KW-0812">Transmembrane</keyword>
<gene>
    <name evidence="2" type="ORF">V6N11_075566</name>
</gene>
<keyword evidence="3" id="KW-1185">Reference proteome</keyword>
<feature type="transmembrane region" description="Helical" evidence="1">
    <location>
        <begin position="20"/>
        <end position="39"/>
    </location>
</feature>
<evidence type="ECO:0000313" key="3">
    <source>
        <dbReference type="Proteomes" id="UP001396334"/>
    </source>
</evidence>